<protein>
    <submittedName>
        <fullName evidence="1">Phosphoheptose isomerase</fullName>
    </submittedName>
</protein>
<dbReference type="EMBL" id="CP048877">
    <property type="protein sequence ID" value="QIJ71659.1"/>
    <property type="molecule type" value="Genomic_DNA"/>
</dbReference>
<gene>
    <name evidence="1" type="ORF">G4V39_04960</name>
</gene>
<accession>A0A6G7PVF2</accession>
<dbReference type="PROSITE" id="PS51463">
    <property type="entry name" value="P_GLUCOSE_ISOMERASE_3"/>
    <property type="match status" value="1"/>
</dbReference>
<keyword evidence="2" id="KW-1185">Reference proteome</keyword>
<name>A0A6G7PVF2_9BACT</name>
<dbReference type="KEGG" id="tav:G4V39_04960"/>
<dbReference type="GO" id="GO:0006096">
    <property type="term" value="P:glycolytic process"/>
    <property type="evidence" value="ECO:0007669"/>
    <property type="project" value="InterPro"/>
</dbReference>
<dbReference type="Pfam" id="PF00342">
    <property type="entry name" value="PGI"/>
    <property type="match status" value="1"/>
</dbReference>
<dbReference type="GO" id="GO:0005829">
    <property type="term" value="C:cytosol"/>
    <property type="evidence" value="ECO:0007669"/>
    <property type="project" value="TreeGrafter"/>
</dbReference>
<dbReference type="Gene3D" id="3.40.50.10490">
    <property type="entry name" value="Glucose-6-phosphate isomerase like protein, domain 1"/>
    <property type="match status" value="3"/>
</dbReference>
<dbReference type="RefSeq" id="WP_166031877.1">
    <property type="nucleotide sequence ID" value="NZ_CP048877.1"/>
</dbReference>
<dbReference type="GO" id="GO:0051156">
    <property type="term" value="P:glucose 6-phosphate metabolic process"/>
    <property type="evidence" value="ECO:0007669"/>
    <property type="project" value="TreeGrafter"/>
</dbReference>
<keyword evidence="1" id="KW-0413">Isomerase</keyword>
<dbReference type="PANTHER" id="PTHR11469:SF1">
    <property type="entry name" value="GLUCOSE-6-PHOSPHATE ISOMERASE"/>
    <property type="match status" value="1"/>
</dbReference>
<dbReference type="PANTHER" id="PTHR11469">
    <property type="entry name" value="GLUCOSE-6-PHOSPHATE ISOMERASE"/>
    <property type="match status" value="1"/>
</dbReference>
<dbReference type="InterPro" id="IPR046348">
    <property type="entry name" value="SIS_dom_sf"/>
</dbReference>
<evidence type="ECO:0000313" key="1">
    <source>
        <dbReference type="EMBL" id="QIJ71659.1"/>
    </source>
</evidence>
<dbReference type="Proteomes" id="UP000502179">
    <property type="component" value="Chromosome"/>
</dbReference>
<sequence length="559" mass="63328">MFVRPSKLSESEKSLILHRLWEKDASLWSGDEEVQKAISNRLGWLDLPEAMAKSIDEIRSFSEEVKEEFEAVCLLGMGGSSLFALTLSKIFGPQPGYPYFFVLDTTDPEEVAKLEDDFDLKKVLFLVASKSGTTIEVVSLFKYFWGRLEGLMDQPGGNFAAITDPGTPLAKTAEERKFRRLFLAPPDVGGRFSALSYFGLVPAGLMGLDLERLLKAAQEMATVCGPEVPWEYNPAAKLAEYIGENFILERDKLTILADPLIRPYGLWIEQLVAESTGKTGIGVVPIVGEAPGSPTVYGPDRFFVNLGLEGRRDIYGRLLSELKQNEFPLVNHWWEDRYEIGAECFRWEMATALVGYFMDINPFDEPDVIRAKRKTAEILKLFKETGDFGVEFGLDDRTGHAFITSRILGDTPSLKLAIRKFFLSLSPWSYVAFLAYLPYDAELEEFFTDLRTMVRTRRQCSTMFGFGPRYLHSSGQLHKGGPKTGSFFIFTRRGRKEEQMVPGEGYTLWDLQFAQAYGDFQALSDLERQVIHIHLGEDYRKELEDFAAFLKETIELAEF</sequence>
<dbReference type="InterPro" id="IPR001672">
    <property type="entry name" value="G6P_Isomerase"/>
</dbReference>
<dbReference type="GO" id="GO:0006094">
    <property type="term" value="P:gluconeogenesis"/>
    <property type="evidence" value="ECO:0007669"/>
    <property type="project" value="InterPro"/>
</dbReference>
<reference evidence="1 2" key="1">
    <citation type="submission" date="2020-02" db="EMBL/GenBank/DDBJ databases">
        <title>Genome analysis of Thermosulfuriphilus ammonigenes ST65T, an anaerobic thermophilic chemolithoautotrophic bacterium isolated from a deep-sea hydrothermal vent.</title>
        <authorList>
            <person name="Slobodkina G."/>
            <person name="Allioux M."/>
            <person name="Merkel A."/>
            <person name="Alain K."/>
            <person name="Jebbar M."/>
            <person name="Slobodkin A."/>
        </authorList>
    </citation>
    <scope>NUCLEOTIDE SEQUENCE [LARGE SCALE GENOMIC DNA]</scope>
    <source>
        <strain evidence="1 2">ST65</strain>
    </source>
</reference>
<proteinExistence type="predicted"/>
<organism evidence="1 2">
    <name type="scientific">Thermosulfuriphilus ammonigenes</name>
    <dbReference type="NCBI Taxonomy" id="1936021"/>
    <lineage>
        <taxon>Bacteria</taxon>
        <taxon>Pseudomonadati</taxon>
        <taxon>Thermodesulfobacteriota</taxon>
        <taxon>Thermodesulfobacteria</taxon>
        <taxon>Thermodesulfobacteriales</taxon>
        <taxon>Thermodesulfobacteriaceae</taxon>
        <taxon>Thermosulfuriphilus</taxon>
    </lineage>
</organism>
<dbReference type="GO" id="GO:0048029">
    <property type="term" value="F:monosaccharide binding"/>
    <property type="evidence" value="ECO:0007669"/>
    <property type="project" value="TreeGrafter"/>
</dbReference>
<dbReference type="SUPFAM" id="SSF53697">
    <property type="entry name" value="SIS domain"/>
    <property type="match status" value="1"/>
</dbReference>
<dbReference type="AlphaFoldDB" id="A0A6G7PVF2"/>
<dbReference type="GO" id="GO:0004347">
    <property type="term" value="F:glucose-6-phosphate isomerase activity"/>
    <property type="evidence" value="ECO:0007669"/>
    <property type="project" value="InterPro"/>
</dbReference>
<evidence type="ECO:0000313" key="2">
    <source>
        <dbReference type="Proteomes" id="UP000502179"/>
    </source>
</evidence>
<dbReference type="GO" id="GO:0097367">
    <property type="term" value="F:carbohydrate derivative binding"/>
    <property type="evidence" value="ECO:0007669"/>
    <property type="project" value="InterPro"/>
</dbReference>